<name>A0A060T713_BLAAD</name>
<dbReference type="InterPro" id="IPR044635">
    <property type="entry name" value="UBP14-like"/>
</dbReference>
<sequence length="1159" mass="131450">MVEETNQPMNAQAPAFRPEVQQAGRSWPRIVEDLLRFIPGTGHIGFTPLAAASSSSARAFNALGYFDFAEVHPVEQLDDHTFRYNLIFANTCYHLEVVVSSRNPSAVHDFHLVKSVRQYESRFEEYAFVSGTTSTSVTLTIRPPEFTQEQIDDFSEANIRARWLAFREKKPTAPCPTPAVCFNTLFKIIYQPLSSDEPKEIAIDNPTLNMRVNPSILHSLLFTVDEERNVFVPPNLHDPTDKDLVAKRRFLTRKLVEVAVLALRADKLQTIVTFNMENGAALLRSELRSDVYAPPSTSTLTDEQYGAYVALGATEYFNDDLLIERYRLQAMNDPERGHYYLEALRNIAQSQGSEELQVKVMELMSLGAVPLNEVQEAYDQFGLDMNQPIDNASVIIDMYKDAVKARPSSRATMQKALNVVANTSQNAEIKRFLSMDNMDVNDAYAYLNATENADDDTIKIAVDIKLNEAADDESIAHTALLRIAESRMSAPLLYYYENLNFGRIPEPSLDSAYSLLGVSKSMDEQSIITTFEIRSADSPSDLLELRGALKVIGASMGSETIPKYLEKGVQPEADNGLNWPVGLNNIGNTCYLNSLLQYYFTITPLREAVLHFKRKKEGGGDSTKKIGGRVVPSWEVDRAQDFIQLLSELFDELIHTNQRHVTPKRDLAYLALVPARDEDHEPEKETEPEGVGATQEPMLIDIENIDDNEAPAGNANTNDQDDSHPEQNVESQEQPTNVQDKENTGHKSESNQEEKNRRIDSALFGRQQDVTECIENVLFQIEAASDPTGVEEDGEQVDIVKELFYGTTKQVLENADNGGNRREKTERFSSLLVDVAEGPRDMYDALDSYFGEDIVSLDGISTRRSVTISKLPPILQIQVQRVQFDRVNFRPFKSLALLKFDEIMYADRYLFTTDPDMIAKRRQVWAWKVEINDIKSRLSLLTMPKSNGLTVKDTLAATRDWFRSMEGKEDDFTVSQDTIRVLEEQIQKLTDEIDQLKTRLDELEDLVKSQFSDLRKHGYKILAVFVHRGQATFGHYWIYINDMKNKVFRKYNDEYVTQVPYSEVFDESEENTATPYFLVYVREDLCDDFVDALVRDPEPLQKVVEIPDTPPTPPPRPSVAPDEREGQRDSYEVQDERMNSDEGAKDREDSSPEKETTTS</sequence>
<dbReference type="Gene3D" id="3.90.70.10">
    <property type="entry name" value="Cysteine proteinases"/>
    <property type="match status" value="1"/>
</dbReference>
<feature type="coiled-coil region" evidence="7">
    <location>
        <begin position="972"/>
        <end position="1013"/>
    </location>
</feature>
<organism evidence="10">
    <name type="scientific">Blastobotrys adeninivorans</name>
    <name type="common">Yeast</name>
    <name type="synonym">Arxula adeninivorans</name>
    <dbReference type="NCBI Taxonomy" id="409370"/>
    <lineage>
        <taxon>Eukaryota</taxon>
        <taxon>Fungi</taxon>
        <taxon>Dikarya</taxon>
        <taxon>Ascomycota</taxon>
        <taxon>Saccharomycotina</taxon>
        <taxon>Dipodascomycetes</taxon>
        <taxon>Dipodascales</taxon>
        <taxon>Trichomonascaceae</taxon>
        <taxon>Blastobotrys</taxon>
    </lineage>
</organism>
<feature type="domain" description="USP" evidence="9">
    <location>
        <begin position="581"/>
        <end position="1083"/>
    </location>
</feature>
<dbReference type="PANTHER" id="PTHR43982">
    <property type="entry name" value="UBIQUITIN CARBOXYL-TERMINAL HYDROLASE"/>
    <property type="match status" value="1"/>
</dbReference>
<dbReference type="Pfam" id="PF13446">
    <property type="entry name" value="RPT"/>
    <property type="match status" value="4"/>
</dbReference>
<evidence type="ECO:0000256" key="6">
    <source>
        <dbReference type="ARBA" id="ARBA00022807"/>
    </source>
</evidence>
<evidence type="ECO:0000256" key="8">
    <source>
        <dbReference type="SAM" id="MobiDB-lite"/>
    </source>
</evidence>
<keyword evidence="6" id="KW-0788">Thiol protease</keyword>
<dbReference type="PROSITE" id="PS50235">
    <property type="entry name" value="USP_3"/>
    <property type="match status" value="1"/>
</dbReference>
<dbReference type="PROSITE" id="PS00972">
    <property type="entry name" value="USP_1"/>
    <property type="match status" value="1"/>
</dbReference>
<proteinExistence type="predicted"/>
<dbReference type="EC" id="3.4.19.12" evidence="2"/>
<feature type="compositionally biased region" description="Basic and acidic residues" evidence="8">
    <location>
        <begin position="739"/>
        <end position="759"/>
    </location>
</feature>
<dbReference type="InterPro" id="IPR038765">
    <property type="entry name" value="Papain-like_cys_pep_sf"/>
</dbReference>
<dbReference type="GO" id="GO:0070628">
    <property type="term" value="F:proteasome binding"/>
    <property type="evidence" value="ECO:0007669"/>
    <property type="project" value="TreeGrafter"/>
</dbReference>
<accession>A0A060T713</accession>
<dbReference type="GO" id="GO:0016579">
    <property type="term" value="P:protein deubiquitination"/>
    <property type="evidence" value="ECO:0007669"/>
    <property type="project" value="InterPro"/>
</dbReference>
<comment type="catalytic activity">
    <reaction evidence="1">
        <text>Thiol-dependent hydrolysis of ester, thioester, amide, peptide and isopeptide bonds formed by the C-terminal Gly of ubiquitin (a 76-residue protein attached to proteins as an intracellular targeting signal).</text>
        <dbReference type="EC" id="3.4.19.12"/>
    </reaction>
</comment>
<dbReference type="InterPro" id="IPR028889">
    <property type="entry name" value="USP"/>
</dbReference>
<feature type="compositionally biased region" description="Basic and acidic residues" evidence="8">
    <location>
        <begin position="675"/>
        <end position="687"/>
    </location>
</feature>
<keyword evidence="5" id="KW-0378">Hydrolase</keyword>
<protein>
    <recommendedName>
        <fullName evidence="2">ubiquitinyl hydrolase 1</fullName>
        <ecNumber evidence="2">3.4.19.12</ecNumber>
    </recommendedName>
</protein>
<dbReference type="InterPro" id="IPR001394">
    <property type="entry name" value="Peptidase_C19_UCH"/>
</dbReference>
<evidence type="ECO:0000256" key="4">
    <source>
        <dbReference type="ARBA" id="ARBA00022786"/>
    </source>
</evidence>
<dbReference type="SUPFAM" id="SSF54001">
    <property type="entry name" value="Cysteine proteinases"/>
    <property type="match status" value="1"/>
</dbReference>
<dbReference type="EMBL" id="HG937692">
    <property type="protein sequence ID" value="CDP36925.1"/>
    <property type="molecule type" value="Genomic_DNA"/>
</dbReference>
<dbReference type="GO" id="GO:0004843">
    <property type="term" value="F:cysteine-type deubiquitinase activity"/>
    <property type="evidence" value="ECO:0007669"/>
    <property type="project" value="UniProtKB-EC"/>
</dbReference>
<dbReference type="PANTHER" id="PTHR43982:SF6">
    <property type="entry name" value="UBIQUITIN CARBOXYL-TERMINAL HYDROLASE 2-RELATED"/>
    <property type="match status" value="1"/>
</dbReference>
<evidence type="ECO:0000259" key="9">
    <source>
        <dbReference type="PROSITE" id="PS50235"/>
    </source>
</evidence>
<dbReference type="Pfam" id="PF00443">
    <property type="entry name" value="UCH"/>
    <property type="match status" value="1"/>
</dbReference>
<evidence type="ECO:0000256" key="5">
    <source>
        <dbReference type="ARBA" id="ARBA00022801"/>
    </source>
</evidence>
<feature type="region of interest" description="Disordered" evidence="8">
    <location>
        <begin position="675"/>
        <end position="759"/>
    </location>
</feature>
<dbReference type="GO" id="GO:0043161">
    <property type="term" value="P:proteasome-mediated ubiquitin-dependent protein catabolic process"/>
    <property type="evidence" value="ECO:0007669"/>
    <property type="project" value="InterPro"/>
</dbReference>
<feature type="compositionally biased region" description="Basic and acidic residues" evidence="8">
    <location>
        <begin position="1121"/>
        <end position="1159"/>
    </location>
</feature>
<dbReference type="GO" id="GO:0061136">
    <property type="term" value="P:regulation of proteasomal protein catabolic process"/>
    <property type="evidence" value="ECO:0007669"/>
    <property type="project" value="TreeGrafter"/>
</dbReference>
<feature type="compositionally biased region" description="Pro residues" evidence="8">
    <location>
        <begin position="1108"/>
        <end position="1118"/>
    </location>
</feature>
<gene>
    <name evidence="10" type="ORF">GNLVRS02_ARAD1B24112g</name>
</gene>
<dbReference type="InterPro" id="IPR018200">
    <property type="entry name" value="USP_CS"/>
</dbReference>
<dbReference type="CDD" id="cd02666">
    <property type="entry name" value="Peptidase_C19J"/>
    <property type="match status" value="1"/>
</dbReference>
<evidence type="ECO:0000256" key="3">
    <source>
        <dbReference type="ARBA" id="ARBA00022670"/>
    </source>
</evidence>
<keyword evidence="4" id="KW-0833">Ubl conjugation pathway</keyword>
<dbReference type="PhylomeDB" id="A0A060T713"/>
<reference evidence="10" key="1">
    <citation type="submission" date="2014-02" db="EMBL/GenBank/DDBJ databases">
        <authorList>
            <person name="Genoscope - CEA"/>
        </authorList>
    </citation>
    <scope>NUCLEOTIDE SEQUENCE</scope>
    <source>
        <strain evidence="10">LS3</strain>
    </source>
</reference>
<evidence type="ECO:0000256" key="1">
    <source>
        <dbReference type="ARBA" id="ARBA00000707"/>
    </source>
</evidence>
<evidence type="ECO:0000256" key="7">
    <source>
        <dbReference type="SAM" id="Coils"/>
    </source>
</evidence>
<feature type="compositionally biased region" description="Polar residues" evidence="8">
    <location>
        <begin position="728"/>
        <end position="738"/>
    </location>
</feature>
<keyword evidence="7" id="KW-0175">Coiled coil</keyword>
<keyword evidence="3" id="KW-0645">Protease</keyword>
<feature type="region of interest" description="Disordered" evidence="8">
    <location>
        <begin position="1100"/>
        <end position="1159"/>
    </location>
</feature>
<dbReference type="AlphaFoldDB" id="A0A060T713"/>
<evidence type="ECO:0000256" key="2">
    <source>
        <dbReference type="ARBA" id="ARBA00012759"/>
    </source>
</evidence>
<dbReference type="InterPro" id="IPR025305">
    <property type="entry name" value="UCH_repeat_domain"/>
</dbReference>
<evidence type="ECO:0000313" key="10">
    <source>
        <dbReference type="EMBL" id="CDP36925.1"/>
    </source>
</evidence>
<reference evidence="10" key="2">
    <citation type="submission" date="2014-06" db="EMBL/GenBank/DDBJ databases">
        <title>The complete genome of Blastobotrys (Arxula) adeninivorans LS3 - a yeast of biotechnological interest.</title>
        <authorList>
            <person name="Kunze G."/>
            <person name="Gaillardin C."/>
            <person name="Czernicka M."/>
            <person name="Durrens P."/>
            <person name="Martin T."/>
            <person name="Boer E."/>
            <person name="Gabaldon T."/>
            <person name="Cruz J."/>
            <person name="Talla E."/>
            <person name="Marck C."/>
            <person name="Goffeau A."/>
            <person name="Barbe V."/>
            <person name="Baret P."/>
            <person name="Baronian K."/>
            <person name="Beier S."/>
            <person name="Bleykasten C."/>
            <person name="Bode R."/>
            <person name="Casaregola S."/>
            <person name="Despons L."/>
            <person name="Fairhead C."/>
            <person name="Giersberg M."/>
            <person name="Gierski P."/>
            <person name="Hahnel U."/>
            <person name="Hartmann A."/>
            <person name="Jankowska D."/>
            <person name="Jubin C."/>
            <person name="Jung P."/>
            <person name="Lafontaine I."/>
            <person name="Leh-Louis V."/>
            <person name="Lemaire M."/>
            <person name="Marcet-Houben M."/>
            <person name="Mascher M."/>
            <person name="Morel G."/>
            <person name="Richard G.-F."/>
            <person name="Riechen J."/>
            <person name="Sacerdot C."/>
            <person name="Sarkar A."/>
            <person name="Savel G."/>
            <person name="Schacherer J."/>
            <person name="Sherman D."/>
            <person name="Straub M.-L."/>
            <person name="Stein N."/>
            <person name="Thierry A."/>
            <person name="Trautwein-Schult A."/>
            <person name="Westhof E."/>
            <person name="Worch S."/>
            <person name="Dujon B."/>
            <person name="Souciet J.-L."/>
            <person name="Wincker P."/>
            <person name="Scholz U."/>
            <person name="Neuveglise N."/>
        </authorList>
    </citation>
    <scope>NUCLEOTIDE SEQUENCE</scope>
    <source>
        <strain evidence="10">LS3</strain>
    </source>
</reference>